<keyword evidence="5" id="KW-1133">Transmembrane helix</keyword>
<feature type="transmembrane region" description="Helical" evidence="5">
    <location>
        <begin position="131"/>
        <end position="149"/>
    </location>
</feature>
<proteinExistence type="predicted"/>
<dbReference type="PROSITE" id="PS51999">
    <property type="entry name" value="ZF_GRF"/>
    <property type="match status" value="1"/>
</dbReference>
<evidence type="ECO:0000259" key="6">
    <source>
        <dbReference type="PROSITE" id="PS51999"/>
    </source>
</evidence>
<keyword evidence="1" id="KW-0479">Metal-binding</keyword>
<protein>
    <recommendedName>
        <fullName evidence="6">GRF-type domain-containing protein</fullName>
    </recommendedName>
</protein>
<accession>A0ABU6SU21</accession>
<comment type="caution">
    <text evidence="7">The sequence shown here is derived from an EMBL/GenBank/DDBJ whole genome shotgun (WGS) entry which is preliminary data.</text>
</comment>
<dbReference type="Proteomes" id="UP001341840">
    <property type="component" value="Unassembled WGS sequence"/>
</dbReference>
<keyword evidence="5" id="KW-0472">Membrane</keyword>
<keyword evidence="3" id="KW-0862">Zinc</keyword>
<keyword evidence="5" id="KW-0812">Transmembrane</keyword>
<keyword evidence="2 4" id="KW-0863">Zinc-finger</keyword>
<evidence type="ECO:0000313" key="8">
    <source>
        <dbReference type="Proteomes" id="UP001341840"/>
    </source>
</evidence>
<dbReference type="Pfam" id="PF06839">
    <property type="entry name" value="Zn_ribbon_GRF"/>
    <property type="match status" value="1"/>
</dbReference>
<dbReference type="PANTHER" id="PTHR33248">
    <property type="entry name" value="ZINC ION-BINDING PROTEIN"/>
    <property type="match status" value="1"/>
</dbReference>
<dbReference type="EMBL" id="JASCZI010061794">
    <property type="protein sequence ID" value="MED6139526.1"/>
    <property type="molecule type" value="Genomic_DNA"/>
</dbReference>
<name>A0ABU6SU21_9FABA</name>
<evidence type="ECO:0000256" key="1">
    <source>
        <dbReference type="ARBA" id="ARBA00022723"/>
    </source>
</evidence>
<sequence>MASDGAATSSRRSERFSSTQGIYFLRLREEMDGVAPKCRCGVYAILSLSKTSSNPNRLFFGCPFFKGRLPHCKFFMWLDQYTAKICTIEAGNCGEVVEDVTEHFSKIKYEWRLYELEKRVASLEQRKKNMYLCYVMGLCLFLVAVYVTTR</sequence>
<evidence type="ECO:0000256" key="5">
    <source>
        <dbReference type="SAM" id="Phobius"/>
    </source>
</evidence>
<reference evidence="7 8" key="1">
    <citation type="journal article" date="2023" name="Plants (Basel)">
        <title>Bridging the Gap: Combining Genomics and Transcriptomics Approaches to Understand Stylosanthes scabra, an Orphan Legume from the Brazilian Caatinga.</title>
        <authorList>
            <person name="Ferreira-Neto J.R.C."/>
            <person name="da Silva M.D."/>
            <person name="Binneck E."/>
            <person name="de Melo N.F."/>
            <person name="da Silva R.H."/>
            <person name="de Melo A.L.T.M."/>
            <person name="Pandolfi V."/>
            <person name="Bustamante F.O."/>
            <person name="Brasileiro-Vidal A.C."/>
            <person name="Benko-Iseppon A.M."/>
        </authorList>
    </citation>
    <scope>NUCLEOTIDE SEQUENCE [LARGE SCALE GENOMIC DNA]</scope>
    <source>
        <tissue evidence="7">Leaves</tissue>
    </source>
</reference>
<dbReference type="InterPro" id="IPR010666">
    <property type="entry name" value="Znf_GRF"/>
</dbReference>
<gene>
    <name evidence="7" type="ORF">PIB30_084634</name>
</gene>
<feature type="domain" description="GRF-type" evidence="6">
    <location>
        <begin position="38"/>
        <end position="81"/>
    </location>
</feature>
<evidence type="ECO:0000256" key="4">
    <source>
        <dbReference type="PROSITE-ProRule" id="PRU01343"/>
    </source>
</evidence>
<keyword evidence="8" id="KW-1185">Reference proteome</keyword>
<evidence type="ECO:0000256" key="3">
    <source>
        <dbReference type="ARBA" id="ARBA00022833"/>
    </source>
</evidence>
<evidence type="ECO:0000313" key="7">
    <source>
        <dbReference type="EMBL" id="MED6139526.1"/>
    </source>
</evidence>
<organism evidence="7 8">
    <name type="scientific">Stylosanthes scabra</name>
    <dbReference type="NCBI Taxonomy" id="79078"/>
    <lineage>
        <taxon>Eukaryota</taxon>
        <taxon>Viridiplantae</taxon>
        <taxon>Streptophyta</taxon>
        <taxon>Embryophyta</taxon>
        <taxon>Tracheophyta</taxon>
        <taxon>Spermatophyta</taxon>
        <taxon>Magnoliopsida</taxon>
        <taxon>eudicotyledons</taxon>
        <taxon>Gunneridae</taxon>
        <taxon>Pentapetalae</taxon>
        <taxon>rosids</taxon>
        <taxon>fabids</taxon>
        <taxon>Fabales</taxon>
        <taxon>Fabaceae</taxon>
        <taxon>Papilionoideae</taxon>
        <taxon>50 kb inversion clade</taxon>
        <taxon>dalbergioids sensu lato</taxon>
        <taxon>Dalbergieae</taxon>
        <taxon>Pterocarpus clade</taxon>
        <taxon>Stylosanthes</taxon>
    </lineage>
</organism>
<evidence type="ECO:0000256" key="2">
    <source>
        <dbReference type="ARBA" id="ARBA00022771"/>
    </source>
</evidence>